<accession>A0A5B6WSS3</accession>
<dbReference type="OrthoDB" id="2431547at2759"/>
<keyword evidence="1" id="KW-0511">Multifunctional enzyme</keyword>
<evidence type="ECO:0000259" key="2">
    <source>
        <dbReference type="Pfam" id="PF17919"/>
    </source>
</evidence>
<evidence type="ECO:0000313" key="3">
    <source>
        <dbReference type="EMBL" id="KAA3483862.1"/>
    </source>
</evidence>
<dbReference type="InterPro" id="IPR043502">
    <property type="entry name" value="DNA/RNA_pol_sf"/>
</dbReference>
<comment type="caution">
    <text evidence="3">The sequence shown here is derived from an EMBL/GenBank/DDBJ whole genome shotgun (WGS) entry which is preliminary data.</text>
</comment>
<dbReference type="Gene3D" id="3.30.420.10">
    <property type="entry name" value="Ribonuclease H-like superfamily/Ribonuclease H"/>
    <property type="match status" value="1"/>
</dbReference>
<feature type="domain" description="Reverse transcriptase/retrotransposon-derived protein RNase H-like" evidence="2">
    <location>
        <begin position="2"/>
        <end position="69"/>
    </location>
</feature>
<organism evidence="3 4">
    <name type="scientific">Gossypium australe</name>
    <dbReference type="NCBI Taxonomy" id="47621"/>
    <lineage>
        <taxon>Eukaryota</taxon>
        <taxon>Viridiplantae</taxon>
        <taxon>Streptophyta</taxon>
        <taxon>Embryophyta</taxon>
        <taxon>Tracheophyta</taxon>
        <taxon>Spermatophyta</taxon>
        <taxon>Magnoliopsida</taxon>
        <taxon>eudicotyledons</taxon>
        <taxon>Gunneridae</taxon>
        <taxon>Pentapetalae</taxon>
        <taxon>rosids</taxon>
        <taxon>malvids</taxon>
        <taxon>Malvales</taxon>
        <taxon>Malvaceae</taxon>
        <taxon>Malvoideae</taxon>
        <taxon>Gossypium</taxon>
    </lineage>
</organism>
<dbReference type="InterPro" id="IPR050951">
    <property type="entry name" value="Retrovirus_Pol_polyprotein"/>
</dbReference>
<dbReference type="AlphaFoldDB" id="A0A5B6WSS3"/>
<dbReference type="GO" id="GO:0003676">
    <property type="term" value="F:nucleic acid binding"/>
    <property type="evidence" value="ECO:0007669"/>
    <property type="project" value="InterPro"/>
</dbReference>
<dbReference type="GO" id="GO:0003824">
    <property type="term" value="F:catalytic activity"/>
    <property type="evidence" value="ECO:0007669"/>
    <property type="project" value="UniProtKB-KW"/>
</dbReference>
<dbReference type="EMBL" id="SMMG02000002">
    <property type="protein sequence ID" value="KAA3483862.1"/>
    <property type="molecule type" value="Genomic_DNA"/>
</dbReference>
<dbReference type="SUPFAM" id="SSF56672">
    <property type="entry name" value="DNA/RNA polymerases"/>
    <property type="match status" value="1"/>
</dbReference>
<dbReference type="InterPro" id="IPR041577">
    <property type="entry name" value="RT_RNaseH_2"/>
</dbReference>
<dbReference type="Pfam" id="PF17919">
    <property type="entry name" value="RT_RNaseH_2"/>
    <property type="match status" value="1"/>
</dbReference>
<reference evidence="4" key="1">
    <citation type="journal article" date="2019" name="Plant Biotechnol. J.">
        <title>Genome sequencing of the Australian wild diploid species Gossypium australe highlights disease resistance and delayed gland morphogenesis.</title>
        <authorList>
            <person name="Cai Y."/>
            <person name="Cai X."/>
            <person name="Wang Q."/>
            <person name="Wang P."/>
            <person name="Zhang Y."/>
            <person name="Cai C."/>
            <person name="Xu Y."/>
            <person name="Wang K."/>
            <person name="Zhou Z."/>
            <person name="Wang C."/>
            <person name="Geng S."/>
            <person name="Li B."/>
            <person name="Dong Q."/>
            <person name="Hou Y."/>
            <person name="Wang H."/>
            <person name="Ai P."/>
            <person name="Liu Z."/>
            <person name="Yi F."/>
            <person name="Sun M."/>
            <person name="An G."/>
            <person name="Cheng J."/>
            <person name="Zhang Y."/>
            <person name="Shi Q."/>
            <person name="Xie Y."/>
            <person name="Shi X."/>
            <person name="Chang Y."/>
            <person name="Huang F."/>
            <person name="Chen Y."/>
            <person name="Hong S."/>
            <person name="Mi L."/>
            <person name="Sun Q."/>
            <person name="Zhang L."/>
            <person name="Zhou B."/>
            <person name="Peng R."/>
            <person name="Zhang X."/>
            <person name="Liu F."/>
        </authorList>
    </citation>
    <scope>NUCLEOTIDE SEQUENCE [LARGE SCALE GENOMIC DNA]</scope>
    <source>
        <strain evidence="4">cv. PA1801</strain>
    </source>
</reference>
<evidence type="ECO:0000256" key="1">
    <source>
        <dbReference type="ARBA" id="ARBA00023268"/>
    </source>
</evidence>
<dbReference type="PANTHER" id="PTHR37984">
    <property type="entry name" value="PROTEIN CBG26694"/>
    <property type="match status" value="1"/>
</dbReference>
<name>A0A5B6WSS3_9ROSI</name>
<proteinExistence type="predicted"/>
<dbReference type="Proteomes" id="UP000325315">
    <property type="component" value="Unassembled WGS sequence"/>
</dbReference>
<evidence type="ECO:0000313" key="4">
    <source>
        <dbReference type="Proteomes" id="UP000325315"/>
    </source>
</evidence>
<keyword evidence="4" id="KW-1185">Reference proteome</keyword>
<gene>
    <name evidence="3" type="ORF">EPI10_005997</name>
</gene>
<dbReference type="InterPro" id="IPR036397">
    <property type="entry name" value="RNaseH_sf"/>
</dbReference>
<dbReference type="PANTHER" id="PTHR37984:SF5">
    <property type="entry name" value="PROTEIN NYNRIN-LIKE"/>
    <property type="match status" value="1"/>
</dbReference>
<protein>
    <submittedName>
        <fullName evidence="3">Transposon Ty3-G Gag-Pol polyprotein</fullName>
    </submittedName>
</protein>
<sequence>MAPLLTLLDFNATFTAEADACNTGIGAVLNQGGRFIAYFIKALGPKHQALPIYEKEMLAILATKRHYKCNCQCLVKMPTSFMPGERPRDWVKWLPLAEWWFKTTYHIATHVTPYEIVYGQPLPTHYPYLTGDSNVAAVDKSLKAREATIKMF</sequence>